<protein>
    <submittedName>
        <fullName evidence="1">Uncharacterized protein</fullName>
    </submittedName>
</protein>
<name>A0AAV4Y7P5_CAEEX</name>
<sequence>MKSLLLRGTYQPNGNAPTEAAYVLSAVRVIAQLLRHSVRCLLRGTPLKLSSGNNGTGQEEKLPYNMRRLLDQIKHRDCDS</sequence>
<organism evidence="1 2">
    <name type="scientific">Caerostris extrusa</name>
    <name type="common">Bark spider</name>
    <name type="synonym">Caerostris bankana</name>
    <dbReference type="NCBI Taxonomy" id="172846"/>
    <lineage>
        <taxon>Eukaryota</taxon>
        <taxon>Metazoa</taxon>
        <taxon>Ecdysozoa</taxon>
        <taxon>Arthropoda</taxon>
        <taxon>Chelicerata</taxon>
        <taxon>Arachnida</taxon>
        <taxon>Araneae</taxon>
        <taxon>Araneomorphae</taxon>
        <taxon>Entelegynae</taxon>
        <taxon>Araneoidea</taxon>
        <taxon>Araneidae</taxon>
        <taxon>Caerostris</taxon>
    </lineage>
</organism>
<accession>A0AAV4Y7P5</accession>
<dbReference type="AlphaFoldDB" id="A0AAV4Y7P5"/>
<proteinExistence type="predicted"/>
<gene>
    <name evidence="1" type="ORF">CEXT_224091</name>
</gene>
<evidence type="ECO:0000313" key="2">
    <source>
        <dbReference type="Proteomes" id="UP001054945"/>
    </source>
</evidence>
<comment type="caution">
    <text evidence="1">The sequence shown here is derived from an EMBL/GenBank/DDBJ whole genome shotgun (WGS) entry which is preliminary data.</text>
</comment>
<keyword evidence="2" id="KW-1185">Reference proteome</keyword>
<evidence type="ECO:0000313" key="1">
    <source>
        <dbReference type="EMBL" id="GIZ02167.1"/>
    </source>
</evidence>
<reference evidence="1 2" key="1">
    <citation type="submission" date="2021-06" db="EMBL/GenBank/DDBJ databases">
        <title>Caerostris extrusa draft genome.</title>
        <authorList>
            <person name="Kono N."/>
            <person name="Arakawa K."/>
        </authorList>
    </citation>
    <scope>NUCLEOTIDE SEQUENCE [LARGE SCALE GENOMIC DNA]</scope>
</reference>
<dbReference type="Proteomes" id="UP001054945">
    <property type="component" value="Unassembled WGS sequence"/>
</dbReference>
<dbReference type="EMBL" id="BPLR01018767">
    <property type="protein sequence ID" value="GIZ02167.1"/>
    <property type="molecule type" value="Genomic_DNA"/>
</dbReference>